<feature type="transmembrane region" description="Helical" evidence="1">
    <location>
        <begin position="34"/>
        <end position="52"/>
    </location>
</feature>
<feature type="transmembrane region" description="Helical" evidence="1">
    <location>
        <begin position="59"/>
        <end position="77"/>
    </location>
</feature>
<keyword evidence="1" id="KW-0472">Membrane</keyword>
<reference evidence="2 3" key="1">
    <citation type="journal article" date="2018" name="Nat. Biotechnol.">
        <title>A standardized bacterial taxonomy based on genome phylogeny substantially revises the tree of life.</title>
        <authorList>
            <person name="Parks D.H."/>
            <person name="Chuvochina M."/>
            <person name="Waite D.W."/>
            <person name="Rinke C."/>
            <person name="Skarshewski A."/>
            <person name="Chaumeil P.A."/>
            <person name="Hugenholtz P."/>
        </authorList>
    </citation>
    <scope>NUCLEOTIDE SEQUENCE [LARGE SCALE GENOMIC DNA]</scope>
    <source>
        <strain evidence="2">UBA11306</strain>
    </source>
</reference>
<comment type="caution">
    <text evidence="2">The sequence shown here is derived from an EMBL/GenBank/DDBJ whole genome shotgun (WGS) entry which is preliminary data.</text>
</comment>
<evidence type="ECO:0000313" key="2">
    <source>
        <dbReference type="EMBL" id="HCS93892.1"/>
    </source>
</evidence>
<keyword evidence="1" id="KW-1133">Transmembrane helix</keyword>
<dbReference type="AlphaFoldDB" id="A0A3D4S5Z8"/>
<gene>
    <name evidence="2" type="ORF">DIW15_04200</name>
</gene>
<dbReference type="Proteomes" id="UP000262195">
    <property type="component" value="Unassembled WGS sequence"/>
</dbReference>
<protein>
    <submittedName>
        <fullName evidence="2">Uncharacterized protein</fullName>
    </submittedName>
</protein>
<accession>A0A3D4S5Z8</accession>
<keyword evidence="1" id="KW-0812">Transmembrane</keyword>
<dbReference type="EMBL" id="DQHO01000027">
    <property type="protein sequence ID" value="HCS93892.1"/>
    <property type="molecule type" value="Genomic_DNA"/>
</dbReference>
<name>A0A3D4S5Z8_9ENTE</name>
<proteinExistence type="predicted"/>
<organism evidence="2 3">
    <name type="scientific">Bavariicoccus seileri</name>
    <dbReference type="NCBI Taxonomy" id="549685"/>
    <lineage>
        <taxon>Bacteria</taxon>
        <taxon>Bacillati</taxon>
        <taxon>Bacillota</taxon>
        <taxon>Bacilli</taxon>
        <taxon>Lactobacillales</taxon>
        <taxon>Enterococcaceae</taxon>
        <taxon>Bavariicoccus</taxon>
    </lineage>
</organism>
<sequence length="78" mass="8577">MKKQSKTRQAVMMTALSLIYVTYATSLPQTSPWQHILIIVIPVIGSIFSFIVPKASVKYGLIALNLIALIVAITSLFL</sequence>
<evidence type="ECO:0000256" key="1">
    <source>
        <dbReference type="SAM" id="Phobius"/>
    </source>
</evidence>
<dbReference type="RefSeq" id="WP_022795679.1">
    <property type="nucleotide sequence ID" value="NZ_JBQDSL010000009.1"/>
</dbReference>
<evidence type="ECO:0000313" key="3">
    <source>
        <dbReference type="Proteomes" id="UP000262195"/>
    </source>
</evidence>